<feature type="domain" description="NB-ARC" evidence="1">
    <location>
        <begin position="190"/>
        <end position="333"/>
    </location>
</feature>
<dbReference type="PANTHER" id="PTHR33377">
    <property type="entry name" value="OS10G0134700 PROTEIN-RELATED"/>
    <property type="match status" value="1"/>
</dbReference>
<dbReference type="PRINTS" id="PR00364">
    <property type="entry name" value="DISEASERSIST"/>
</dbReference>
<dbReference type="EMBL" id="SWLB01000007">
    <property type="protein sequence ID" value="KAF3336735.1"/>
    <property type="molecule type" value="Genomic_DNA"/>
</dbReference>
<comment type="caution">
    <text evidence="2">The sequence shown here is derived from an EMBL/GenBank/DDBJ whole genome shotgun (WGS) entry which is preliminary data.</text>
</comment>
<dbReference type="OrthoDB" id="648973at2759"/>
<dbReference type="InterPro" id="IPR027417">
    <property type="entry name" value="P-loop_NTPase"/>
</dbReference>
<evidence type="ECO:0000313" key="3">
    <source>
        <dbReference type="Proteomes" id="UP000623129"/>
    </source>
</evidence>
<sequence length="521" mass="59369">MNCSMSGTLSKFYFGAVEGAAGDIVSRAISSITGRFEMQEELDVTLFCLQHEVSKIKSAIDAARARRITNQMLLEWLSQIIDAAYLGEYYYCTFKNQSSHHPMLASTQGMSNFLINPTSGATKRRRTMMTGIIKTLLFGNDEHKELYNVLKKLKSIDIHYFINMVNTQPERPMKRYLYMDQTWLIGQGKEKEQVMKFLFEPSMAGENNVDILPIVGSPGVGKTTLALHCFYDPKVQKHFSLKIYIPLSIISYPNNGCPPKIFEYILKQCNSAQITNYDENTLLAMLKQNLSSERILLVINDVWLVNSGVMDSTVWNALLGCVRCGKQGSKIIFISDLIFYNNTKEIVKPGKVQPIILDGFSEDEYMLFFREHAFGSADPEDHPELAKMGGEIAKKMNGSIWGAKIIGELLRDNLNAPFWSIFLRDGFISSQFVHNKDPFPVIWTISQLLPKRLKVVARYWCRGYNNEHKSFRELMVLGPKYCTPVIIEGKNYGMEFSVTKHFNLYECFVLTAHVELLGDDQ</sequence>
<dbReference type="PANTHER" id="PTHR33377:SF62">
    <property type="entry name" value="OS10G0133166 PROTEIN"/>
    <property type="match status" value="1"/>
</dbReference>
<dbReference type="AlphaFoldDB" id="A0A833VQ22"/>
<accession>A0A833VQ22</accession>
<name>A0A833VQ22_9POAL</name>
<proteinExistence type="predicted"/>
<dbReference type="Proteomes" id="UP000623129">
    <property type="component" value="Unassembled WGS sequence"/>
</dbReference>
<evidence type="ECO:0000259" key="1">
    <source>
        <dbReference type="Pfam" id="PF00931"/>
    </source>
</evidence>
<dbReference type="Gene3D" id="3.40.50.300">
    <property type="entry name" value="P-loop containing nucleotide triphosphate hydrolases"/>
    <property type="match status" value="1"/>
</dbReference>
<protein>
    <submittedName>
        <fullName evidence="2">Disease resistance protein RGA2-like protein</fullName>
    </submittedName>
</protein>
<evidence type="ECO:0000313" key="2">
    <source>
        <dbReference type="EMBL" id="KAF3336735.1"/>
    </source>
</evidence>
<gene>
    <name evidence="2" type="ORF">FCM35_KLT19321</name>
</gene>
<organism evidence="2 3">
    <name type="scientific">Carex littledalei</name>
    <dbReference type="NCBI Taxonomy" id="544730"/>
    <lineage>
        <taxon>Eukaryota</taxon>
        <taxon>Viridiplantae</taxon>
        <taxon>Streptophyta</taxon>
        <taxon>Embryophyta</taxon>
        <taxon>Tracheophyta</taxon>
        <taxon>Spermatophyta</taxon>
        <taxon>Magnoliopsida</taxon>
        <taxon>Liliopsida</taxon>
        <taxon>Poales</taxon>
        <taxon>Cyperaceae</taxon>
        <taxon>Cyperoideae</taxon>
        <taxon>Cariceae</taxon>
        <taxon>Carex</taxon>
        <taxon>Carex subgen. Euthyceras</taxon>
    </lineage>
</organism>
<keyword evidence="3" id="KW-1185">Reference proteome</keyword>
<dbReference type="SUPFAM" id="SSF52540">
    <property type="entry name" value="P-loop containing nucleoside triphosphate hydrolases"/>
    <property type="match status" value="1"/>
</dbReference>
<reference evidence="2" key="1">
    <citation type="submission" date="2020-01" db="EMBL/GenBank/DDBJ databases">
        <title>Genome sequence of Kobresia littledalei, the first chromosome-level genome in the family Cyperaceae.</title>
        <authorList>
            <person name="Qu G."/>
        </authorList>
    </citation>
    <scope>NUCLEOTIDE SEQUENCE</scope>
    <source>
        <strain evidence="2">C.B.Clarke</strain>
        <tissue evidence="2">Leaf</tissue>
    </source>
</reference>
<dbReference type="InterPro" id="IPR002182">
    <property type="entry name" value="NB-ARC"/>
</dbReference>
<dbReference type="GO" id="GO:0043531">
    <property type="term" value="F:ADP binding"/>
    <property type="evidence" value="ECO:0007669"/>
    <property type="project" value="InterPro"/>
</dbReference>
<dbReference type="Pfam" id="PF00931">
    <property type="entry name" value="NB-ARC"/>
    <property type="match status" value="1"/>
</dbReference>